<gene>
    <name evidence="3" type="ORF">MNBD_GAMMA13-2</name>
</gene>
<sequence>MKKLQQFMLAVVACTVMSHPALAETKVGVVNTVRLMEEAPQAKSAQSNIESEFAPREKELVSLQKSIRELEDKLSRDGAVMSEKESSKLERDILSKRREFKRSQDEFRDDLNIRKNEVLSKLQRQMYEATVALAKEKNYDVILGQGVVYTSKSVDVTEMVLEKLKSQAKKSK</sequence>
<dbReference type="PANTHER" id="PTHR35089:SF1">
    <property type="entry name" value="CHAPERONE PROTEIN SKP"/>
    <property type="match status" value="1"/>
</dbReference>
<dbReference type="SMART" id="SM00935">
    <property type="entry name" value="OmpH"/>
    <property type="match status" value="1"/>
</dbReference>
<dbReference type="SUPFAM" id="SSF111384">
    <property type="entry name" value="OmpH-like"/>
    <property type="match status" value="1"/>
</dbReference>
<comment type="similarity">
    <text evidence="1">Belongs to the Skp family.</text>
</comment>
<evidence type="ECO:0000256" key="2">
    <source>
        <dbReference type="ARBA" id="ARBA00022729"/>
    </source>
</evidence>
<dbReference type="PIRSF" id="PIRSF002094">
    <property type="entry name" value="OMP26_Skp"/>
    <property type="match status" value="1"/>
</dbReference>
<accession>A0A3B0ZM27</accession>
<dbReference type="InterPro" id="IPR005632">
    <property type="entry name" value="Chaperone_Skp"/>
</dbReference>
<dbReference type="Pfam" id="PF03938">
    <property type="entry name" value="OmpH"/>
    <property type="match status" value="1"/>
</dbReference>
<dbReference type="Gene3D" id="3.30.910.20">
    <property type="entry name" value="Skp domain"/>
    <property type="match status" value="1"/>
</dbReference>
<name>A0A3B0ZM27_9ZZZZ</name>
<dbReference type="GO" id="GO:0005829">
    <property type="term" value="C:cytosol"/>
    <property type="evidence" value="ECO:0007669"/>
    <property type="project" value="TreeGrafter"/>
</dbReference>
<evidence type="ECO:0000256" key="1">
    <source>
        <dbReference type="ARBA" id="ARBA00009091"/>
    </source>
</evidence>
<evidence type="ECO:0000313" key="3">
    <source>
        <dbReference type="EMBL" id="VAW82414.1"/>
    </source>
</evidence>
<dbReference type="GO" id="GO:0051082">
    <property type="term" value="F:unfolded protein binding"/>
    <property type="evidence" value="ECO:0007669"/>
    <property type="project" value="InterPro"/>
</dbReference>
<dbReference type="GO" id="GO:0050821">
    <property type="term" value="P:protein stabilization"/>
    <property type="evidence" value="ECO:0007669"/>
    <property type="project" value="TreeGrafter"/>
</dbReference>
<reference evidence="3" key="1">
    <citation type="submission" date="2018-06" db="EMBL/GenBank/DDBJ databases">
        <authorList>
            <person name="Zhirakovskaya E."/>
        </authorList>
    </citation>
    <scope>NUCLEOTIDE SEQUENCE</scope>
</reference>
<dbReference type="PANTHER" id="PTHR35089">
    <property type="entry name" value="CHAPERONE PROTEIN SKP"/>
    <property type="match status" value="1"/>
</dbReference>
<dbReference type="AlphaFoldDB" id="A0A3B0ZM27"/>
<keyword evidence="2" id="KW-0732">Signal</keyword>
<dbReference type="EMBL" id="UOFK01000317">
    <property type="protein sequence ID" value="VAW82414.1"/>
    <property type="molecule type" value="Genomic_DNA"/>
</dbReference>
<evidence type="ECO:0008006" key="4">
    <source>
        <dbReference type="Google" id="ProtNLM"/>
    </source>
</evidence>
<organism evidence="3">
    <name type="scientific">hydrothermal vent metagenome</name>
    <dbReference type="NCBI Taxonomy" id="652676"/>
    <lineage>
        <taxon>unclassified sequences</taxon>
        <taxon>metagenomes</taxon>
        <taxon>ecological metagenomes</taxon>
    </lineage>
</organism>
<proteinExistence type="inferred from homology"/>
<protein>
    <recommendedName>
        <fullName evidence="4">Outer membrane protein H</fullName>
    </recommendedName>
</protein>
<dbReference type="InterPro" id="IPR024930">
    <property type="entry name" value="Skp_dom_sf"/>
</dbReference>